<evidence type="ECO:0000313" key="2">
    <source>
        <dbReference type="EMBL" id="GAA4398696.1"/>
    </source>
</evidence>
<accession>A0ABP8K0D9</accession>
<reference evidence="3" key="1">
    <citation type="journal article" date="2019" name="Int. J. Syst. Evol. Microbiol.">
        <title>The Global Catalogue of Microorganisms (GCM) 10K type strain sequencing project: providing services to taxonomists for standard genome sequencing and annotation.</title>
        <authorList>
            <consortium name="The Broad Institute Genomics Platform"/>
            <consortium name="The Broad Institute Genome Sequencing Center for Infectious Disease"/>
            <person name="Wu L."/>
            <person name="Ma J."/>
        </authorList>
    </citation>
    <scope>NUCLEOTIDE SEQUENCE [LARGE SCALE GENOMIC DNA]</scope>
    <source>
        <strain evidence="3">JCM 17738</strain>
    </source>
</reference>
<keyword evidence="2" id="KW-0378">Hydrolase</keyword>
<comment type="caution">
    <text evidence="2">The sequence shown here is derived from an EMBL/GenBank/DDBJ whole genome shotgun (WGS) entry which is preliminary data.</text>
</comment>
<evidence type="ECO:0000259" key="1">
    <source>
        <dbReference type="Pfam" id="PF00144"/>
    </source>
</evidence>
<dbReference type="InterPro" id="IPR050789">
    <property type="entry name" value="Diverse_Enzym_Activities"/>
</dbReference>
<dbReference type="Pfam" id="PF00144">
    <property type="entry name" value="Beta-lactamase"/>
    <property type="match status" value="1"/>
</dbReference>
<feature type="domain" description="Beta-lactamase-related" evidence="1">
    <location>
        <begin position="6"/>
        <end position="271"/>
    </location>
</feature>
<evidence type="ECO:0000313" key="3">
    <source>
        <dbReference type="Proteomes" id="UP001500390"/>
    </source>
</evidence>
<dbReference type="GO" id="GO:0016787">
    <property type="term" value="F:hydrolase activity"/>
    <property type="evidence" value="ECO:0007669"/>
    <property type="project" value="UniProtKB-KW"/>
</dbReference>
<name>A0ABP8K0D9_9MICO</name>
<dbReference type="InterPro" id="IPR001466">
    <property type="entry name" value="Beta-lactam-related"/>
</dbReference>
<organism evidence="2 3">
    <name type="scientific">Ornithinibacter aureus</name>
    <dbReference type="NCBI Taxonomy" id="622664"/>
    <lineage>
        <taxon>Bacteria</taxon>
        <taxon>Bacillati</taxon>
        <taxon>Actinomycetota</taxon>
        <taxon>Actinomycetes</taxon>
        <taxon>Micrococcales</taxon>
        <taxon>Intrasporangiaceae</taxon>
        <taxon>Ornithinibacter</taxon>
    </lineage>
</organism>
<dbReference type="RefSeq" id="WP_211675381.1">
    <property type="nucleotide sequence ID" value="NZ_BAABFX010000033.1"/>
</dbReference>
<keyword evidence="3" id="KW-1185">Reference proteome</keyword>
<protein>
    <submittedName>
        <fullName evidence="2">Serine hydrolase domain-containing protein</fullName>
    </submittedName>
</protein>
<dbReference type="Gene3D" id="3.40.710.10">
    <property type="entry name" value="DD-peptidase/beta-lactamase superfamily"/>
    <property type="match status" value="1"/>
</dbReference>
<dbReference type="Proteomes" id="UP001500390">
    <property type="component" value="Unassembled WGS sequence"/>
</dbReference>
<dbReference type="InterPro" id="IPR012338">
    <property type="entry name" value="Beta-lactam/transpept-like"/>
</dbReference>
<proteinExistence type="predicted"/>
<gene>
    <name evidence="2" type="ORF">GCM10023153_23850</name>
</gene>
<dbReference type="PANTHER" id="PTHR43283">
    <property type="entry name" value="BETA-LACTAMASE-RELATED"/>
    <property type="match status" value="1"/>
</dbReference>
<sequence length="338" mass="36310">MVIDEQALDDAVAAQAFTGVVTVDVGDCRVLERCEGFVHRALRVPMTVDARVGIASGSKAFTALAVMRLVEQGVLELEGRVREWLGEDLPLIDDGVTIEQLLDHTSGIGDYLDEDGGWSPSQFVMTLPVHTLTTAQAFLPMLDGRAQRGEPGLRFTYCNSDYAVLAVVLERATGQTYHDVVRRLVLEPAGLERTGFLPLNDLPGDVALGYLAARGNLVNTLHLPVLAAGDGGAFTTAADLHRFWVALTEGKIVSPATLARMTAPRHDVPQEGLRSAMGFWLHRSHPALIIEGYDAGVSFRSTHLVPSRATVSVLGNSSEGAWPVIAALARDIDVELVG</sequence>
<dbReference type="EMBL" id="BAABFX010000033">
    <property type="protein sequence ID" value="GAA4398696.1"/>
    <property type="molecule type" value="Genomic_DNA"/>
</dbReference>
<dbReference type="SUPFAM" id="SSF56601">
    <property type="entry name" value="beta-lactamase/transpeptidase-like"/>
    <property type="match status" value="1"/>
</dbReference>